<organism evidence="2 3">
    <name type="scientific">Mycena albidolilacea</name>
    <dbReference type="NCBI Taxonomy" id="1033008"/>
    <lineage>
        <taxon>Eukaryota</taxon>
        <taxon>Fungi</taxon>
        <taxon>Dikarya</taxon>
        <taxon>Basidiomycota</taxon>
        <taxon>Agaricomycotina</taxon>
        <taxon>Agaricomycetes</taxon>
        <taxon>Agaricomycetidae</taxon>
        <taxon>Agaricales</taxon>
        <taxon>Marasmiineae</taxon>
        <taxon>Mycenaceae</taxon>
        <taxon>Mycena</taxon>
    </lineage>
</organism>
<feature type="transmembrane region" description="Helical" evidence="1">
    <location>
        <begin position="292"/>
        <end position="313"/>
    </location>
</feature>
<feature type="transmembrane region" description="Helical" evidence="1">
    <location>
        <begin position="379"/>
        <end position="398"/>
    </location>
</feature>
<dbReference type="Proteomes" id="UP001218218">
    <property type="component" value="Unassembled WGS sequence"/>
</dbReference>
<gene>
    <name evidence="2" type="ORF">DFH08DRAFT_342554</name>
</gene>
<protein>
    <submittedName>
        <fullName evidence="2">Uncharacterized protein</fullName>
    </submittedName>
</protein>
<accession>A0AAD7EIW5</accession>
<keyword evidence="1" id="KW-0472">Membrane</keyword>
<proteinExistence type="predicted"/>
<evidence type="ECO:0000313" key="2">
    <source>
        <dbReference type="EMBL" id="KAJ7325870.1"/>
    </source>
</evidence>
<keyword evidence="1" id="KW-0812">Transmembrane</keyword>
<comment type="caution">
    <text evidence="2">The sequence shown here is derived from an EMBL/GenBank/DDBJ whole genome shotgun (WGS) entry which is preliminary data.</text>
</comment>
<evidence type="ECO:0000313" key="3">
    <source>
        <dbReference type="Proteomes" id="UP001218218"/>
    </source>
</evidence>
<evidence type="ECO:0000256" key="1">
    <source>
        <dbReference type="SAM" id="Phobius"/>
    </source>
</evidence>
<name>A0AAD7EIW5_9AGAR</name>
<keyword evidence="3" id="KW-1185">Reference proteome</keyword>
<dbReference type="AlphaFoldDB" id="A0AAD7EIW5"/>
<keyword evidence="1" id="KW-1133">Transmembrane helix</keyword>
<reference evidence="2" key="1">
    <citation type="submission" date="2023-03" db="EMBL/GenBank/DDBJ databases">
        <title>Massive genome expansion in bonnet fungi (Mycena s.s.) driven by repeated elements and novel gene families across ecological guilds.</title>
        <authorList>
            <consortium name="Lawrence Berkeley National Laboratory"/>
            <person name="Harder C.B."/>
            <person name="Miyauchi S."/>
            <person name="Viragh M."/>
            <person name="Kuo A."/>
            <person name="Thoen E."/>
            <person name="Andreopoulos B."/>
            <person name="Lu D."/>
            <person name="Skrede I."/>
            <person name="Drula E."/>
            <person name="Henrissat B."/>
            <person name="Morin E."/>
            <person name="Kohler A."/>
            <person name="Barry K."/>
            <person name="LaButti K."/>
            <person name="Morin E."/>
            <person name="Salamov A."/>
            <person name="Lipzen A."/>
            <person name="Mereny Z."/>
            <person name="Hegedus B."/>
            <person name="Baldrian P."/>
            <person name="Stursova M."/>
            <person name="Weitz H."/>
            <person name="Taylor A."/>
            <person name="Grigoriev I.V."/>
            <person name="Nagy L.G."/>
            <person name="Martin F."/>
            <person name="Kauserud H."/>
        </authorList>
    </citation>
    <scope>NUCLEOTIDE SEQUENCE</scope>
    <source>
        <strain evidence="2">CBHHK002</strain>
    </source>
</reference>
<sequence>MAESTTPTATVISFSRQTTYAFRRRWNKSSRRTAFWEHAGQFPMHRKRPVRLMETEFLSALAFGSNERILENKATTFPFEDAQIERLIRVFQDLRGPPDAFPSRLLPALSYHIARTMLAVAAARERYAYGTRNARMYRDTAIPPPTPQMWVWDFFLGVILCGTHKNYRVRLEATVPKGVVGLPEFRGLMRGLMSEWADSNLVATVLVSVNVGFLAVPDIRSPQRSFAVVSSLCAMTSIVTGLHHVWQHREKTDIEREDARQYLYFLDHCLHRRQNKDIPAAAPDLTLTASLLALPLATLQWSVLSFTLAIATYAVQTTSAGEGRILFAVLLAVLGVLALGVFLFFWRIWAGPVHVEMEMEEIEGDGKGGGVARMRNVNLAIEGAGVGWVGTVVGRLWVRVGRLRGKRAERDREGGA</sequence>
<feature type="transmembrane region" description="Helical" evidence="1">
    <location>
        <begin position="325"/>
        <end position="349"/>
    </location>
</feature>
<dbReference type="EMBL" id="JARIHO010000043">
    <property type="protein sequence ID" value="KAJ7325870.1"/>
    <property type="molecule type" value="Genomic_DNA"/>
</dbReference>